<keyword evidence="2" id="KW-0732">Signal</keyword>
<reference evidence="3 4" key="1">
    <citation type="submission" date="2018-08" db="EMBL/GenBank/DDBJ databases">
        <title>Genomic Encyclopedia of Archaeal and Bacterial Type Strains, Phase II (KMG-II): from individual species to whole genera.</title>
        <authorList>
            <person name="Goeker M."/>
        </authorList>
    </citation>
    <scope>NUCLEOTIDE SEQUENCE [LARGE SCALE GENOMIC DNA]</scope>
    <source>
        <strain evidence="3 4">DSM 45791</strain>
    </source>
</reference>
<evidence type="ECO:0000256" key="2">
    <source>
        <dbReference type="SAM" id="SignalP"/>
    </source>
</evidence>
<comment type="caution">
    <text evidence="3">The sequence shown here is derived from an EMBL/GenBank/DDBJ whole genome shotgun (WGS) entry which is preliminary data.</text>
</comment>
<dbReference type="EMBL" id="QUNO01000013">
    <property type="protein sequence ID" value="REH39447.1"/>
    <property type="molecule type" value="Genomic_DNA"/>
</dbReference>
<proteinExistence type="predicted"/>
<accession>A0A3E0H823</accession>
<feature type="chain" id="PRO_5039049582" evidence="2">
    <location>
        <begin position="26"/>
        <end position="181"/>
    </location>
</feature>
<keyword evidence="4" id="KW-1185">Reference proteome</keyword>
<name>A0A3E0H823_9PSEU</name>
<dbReference type="AlphaFoldDB" id="A0A3E0H823"/>
<sequence length="181" mass="17892">MNSVRKNARVAGLGLAAFLVAVAGAACDSSPATGSSAPTSTTSAPTTTTTAATTTSTTGTAATTTSATSPAAQPVLGRVARPGEKGYGAARPGQIDNGGDGTGVVDNVTWQSWGGATAMGTGTAFYSPPGGDLAHGFEAPATVQAFDLGMCDGKPAYRSLEWFFPGQGGKFDPKNVLNACP</sequence>
<organism evidence="3 4">
    <name type="scientific">Kutzneria buriramensis</name>
    <dbReference type="NCBI Taxonomy" id="1045776"/>
    <lineage>
        <taxon>Bacteria</taxon>
        <taxon>Bacillati</taxon>
        <taxon>Actinomycetota</taxon>
        <taxon>Actinomycetes</taxon>
        <taxon>Pseudonocardiales</taxon>
        <taxon>Pseudonocardiaceae</taxon>
        <taxon>Kutzneria</taxon>
    </lineage>
</organism>
<evidence type="ECO:0000313" key="4">
    <source>
        <dbReference type="Proteomes" id="UP000256269"/>
    </source>
</evidence>
<dbReference type="Proteomes" id="UP000256269">
    <property type="component" value="Unassembled WGS sequence"/>
</dbReference>
<evidence type="ECO:0000256" key="1">
    <source>
        <dbReference type="SAM" id="MobiDB-lite"/>
    </source>
</evidence>
<dbReference type="PROSITE" id="PS51257">
    <property type="entry name" value="PROKAR_LIPOPROTEIN"/>
    <property type="match status" value="1"/>
</dbReference>
<evidence type="ECO:0000313" key="3">
    <source>
        <dbReference type="EMBL" id="REH39447.1"/>
    </source>
</evidence>
<feature type="signal peptide" evidence="2">
    <location>
        <begin position="1"/>
        <end position="25"/>
    </location>
</feature>
<gene>
    <name evidence="3" type="ORF">BCF44_113302</name>
</gene>
<feature type="region of interest" description="Disordered" evidence="1">
    <location>
        <begin position="29"/>
        <end position="84"/>
    </location>
</feature>
<feature type="compositionally biased region" description="Low complexity" evidence="1">
    <location>
        <begin position="29"/>
        <end position="72"/>
    </location>
</feature>
<protein>
    <submittedName>
        <fullName evidence="3">Uncharacterized protein</fullName>
    </submittedName>
</protein>